<proteinExistence type="predicted"/>
<protein>
    <submittedName>
        <fullName evidence="2">Uncharacterized protein</fullName>
    </submittedName>
</protein>
<dbReference type="AlphaFoldDB" id="A0A6M3J1W2"/>
<name>A0A6M3J1W2_9ZZZZ</name>
<evidence type="ECO:0000313" key="2">
    <source>
        <dbReference type="EMBL" id="QJA63161.1"/>
    </source>
</evidence>
<reference evidence="2" key="1">
    <citation type="submission" date="2020-03" db="EMBL/GenBank/DDBJ databases">
        <title>The deep terrestrial virosphere.</title>
        <authorList>
            <person name="Holmfeldt K."/>
            <person name="Nilsson E."/>
            <person name="Simone D."/>
            <person name="Lopez-Fernandez M."/>
            <person name="Wu X."/>
            <person name="de Brujin I."/>
            <person name="Lundin D."/>
            <person name="Andersson A."/>
            <person name="Bertilsson S."/>
            <person name="Dopson M."/>
        </authorList>
    </citation>
    <scope>NUCLEOTIDE SEQUENCE</scope>
    <source>
        <strain evidence="2">MM415B00647</strain>
    </source>
</reference>
<keyword evidence="1" id="KW-0175">Coiled coil</keyword>
<sequence>MANIDERIKQCEAKIKVLQEQRSKLLTEKKKEEELKPGDVVTMENYKEDRRLIVEINGVKHAVDQYGNDQSSETWEVWKNYRKIGRCTGFTVA</sequence>
<evidence type="ECO:0000256" key="1">
    <source>
        <dbReference type="SAM" id="Coils"/>
    </source>
</evidence>
<organism evidence="2">
    <name type="scientific">viral metagenome</name>
    <dbReference type="NCBI Taxonomy" id="1070528"/>
    <lineage>
        <taxon>unclassified sequences</taxon>
        <taxon>metagenomes</taxon>
        <taxon>organismal metagenomes</taxon>
    </lineage>
</organism>
<dbReference type="EMBL" id="MT141491">
    <property type="protein sequence ID" value="QJA63161.1"/>
    <property type="molecule type" value="Genomic_DNA"/>
</dbReference>
<gene>
    <name evidence="2" type="ORF">MM415B00647_0034</name>
</gene>
<feature type="coiled-coil region" evidence="1">
    <location>
        <begin position="1"/>
        <end position="35"/>
    </location>
</feature>
<accession>A0A6M3J1W2</accession>